<dbReference type="InterPro" id="IPR006311">
    <property type="entry name" value="TAT_signal"/>
</dbReference>
<protein>
    <submittedName>
        <fullName evidence="2">Uncharacterized protein</fullName>
    </submittedName>
</protein>
<name>A0A6I4MV20_9ACTN</name>
<proteinExistence type="predicted"/>
<feature type="chain" id="PRO_5026217272" evidence="1">
    <location>
        <begin position="35"/>
        <end position="208"/>
    </location>
</feature>
<keyword evidence="3" id="KW-1185">Reference proteome</keyword>
<dbReference type="PROSITE" id="PS51318">
    <property type="entry name" value="TAT"/>
    <property type="match status" value="1"/>
</dbReference>
<organism evidence="2 3">
    <name type="scientific">Actinomadura physcomitrii</name>
    <dbReference type="NCBI Taxonomy" id="2650748"/>
    <lineage>
        <taxon>Bacteria</taxon>
        <taxon>Bacillati</taxon>
        <taxon>Actinomycetota</taxon>
        <taxon>Actinomycetes</taxon>
        <taxon>Streptosporangiales</taxon>
        <taxon>Thermomonosporaceae</taxon>
        <taxon>Actinomadura</taxon>
    </lineage>
</organism>
<keyword evidence="1" id="KW-0732">Signal</keyword>
<evidence type="ECO:0000313" key="3">
    <source>
        <dbReference type="Proteomes" id="UP000462055"/>
    </source>
</evidence>
<dbReference type="EMBL" id="WBMS02000064">
    <property type="protein sequence ID" value="MWA07161.1"/>
    <property type="molecule type" value="Genomic_DNA"/>
</dbReference>
<dbReference type="AlphaFoldDB" id="A0A6I4MV20"/>
<evidence type="ECO:0000313" key="2">
    <source>
        <dbReference type="EMBL" id="MWA07161.1"/>
    </source>
</evidence>
<dbReference type="RefSeq" id="WP_151600060.1">
    <property type="nucleotide sequence ID" value="NZ_WBMS02000064.1"/>
</dbReference>
<reference evidence="2" key="1">
    <citation type="submission" date="2019-12" db="EMBL/GenBank/DDBJ databases">
        <title>Actinomadura physcomitrii sp. nov., a novel actinomycete isolated from moss [Physcomitrium sphaericum (Ludw) Fuernr].</title>
        <authorList>
            <person name="Zhuang X."/>
        </authorList>
    </citation>
    <scope>NUCLEOTIDE SEQUENCE [LARGE SCALE GENOMIC DNA]</scope>
    <source>
        <strain evidence="2">LD22</strain>
    </source>
</reference>
<feature type="signal peptide" evidence="1">
    <location>
        <begin position="1"/>
        <end position="34"/>
    </location>
</feature>
<gene>
    <name evidence="2" type="ORF">F8568_043865</name>
</gene>
<comment type="caution">
    <text evidence="2">The sequence shown here is derived from an EMBL/GenBank/DDBJ whole genome shotgun (WGS) entry which is preliminary data.</text>
</comment>
<accession>A0A6I4MV20</accession>
<dbReference type="Proteomes" id="UP000462055">
    <property type="component" value="Unassembled WGS sequence"/>
</dbReference>
<sequence length="208" mass="21020">MKTTKNTRRRGGMLAGAAVALSAAAIASALPASAAAPIHYSFDLKGSSFIKAPNGSTDLTGGVEADLDVTKPADNVTADLTLNPTKGDFSILGILPVTADISFVPQGKTTGTYANSELTTDSKMIVKLSSFNAFGSIPLGGGDTCQTTEPSDIVLKSDGKFIPSKGGTLKTDDFSLSAIDGCGPLTGILNAFTAGSGNTITLNLTAKA</sequence>
<evidence type="ECO:0000256" key="1">
    <source>
        <dbReference type="SAM" id="SignalP"/>
    </source>
</evidence>